<proteinExistence type="predicted"/>
<reference evidence="3 4" key="1">
    <citation type="submission" date="2021-08" db="EMBL/GenBank/DDBJ databases">
        <title>Helicobacter spp. isolated from feces of Anatolian Ground Squirrel (Spermophilus xanthoprymnus) in Turkey.</title>
        <authorList>
            <person name="Aydin F."/>
            <person name="Abay S."/>
            <person name="Kayman T."/>
            <person name="Karakaya E."/>
            <person name="Saticioglu I.B."/>
        </authorList>
    </citation>
    <scope>NUCLEOTIDE SEQUENCE [LARGE SCALE GENOMIC DNA]</scope>
    <source>
        <strain evidence="3 4">Faydin-H70</strain>
    </source>
</reference>
<keyword evidence="4" id="KW-1185">Reference proteome</keyword>
<protein>
    <recommendedName>
        <fullName evidence="5">Periplasmic protein</fullName>
    </recommendedName>
</protein>
<keyword evidence="1" id="KW-0175">Coiled coil</keyword>
<organism evidence="3 4">
    <name type="scientific">Helicobacter turcicus</name>
    <dbReference type="NCBI Taxonomy" id="2867412"/>
    <lineage>
        <taxon>Bacteria</taxon>
        <taxon>Pseudomonadati</taxon>
        <taxon>Campylobacterota</taxon>
        <taxon>Epsilonproteobacteria</taxon>
        <taxon>Campylobacterales</taxon>
        <taxon>Helicobacteraceae</taxon>
        <taxon>Helicobacter</taxon>
    </lineage>
</organism>
<dbReference type="EMBL" id="JAIGYQ010000010">
    <property type="protein sequence ID" value="MBX7491217.1"/>
    <property type="molecule type" value="Genomic_DNA"/>
</dbReference>
<gene>
    <name evidence="3" type="ORF">K4G57_07060</name>
</gene>
<name>A0ABS7JPB7_9HELI</name>
<dbReference type="Proteomes" id="UP000700059">
    <property type="component" value="Unassembled WGS sequence"/>
</dbReference>
<feature type="signal peptide" evidence="2">
    <location>
        <begin position="1"/>
        <end position="20"/>
    </location>
</feature>
<evidence type="ECO:0000256" key="2">
    <source>
        <dbReference type="SAM" id="SignalP"/>
    </source>
</evidence>
<accession>A0ABS7JPB7</accession>
<evidence type="ECO:0000313" key="3">
    <source>
        <dbReference type="EMBL" id="MBX7491217.1"/>
    </source>
</evidence>
<sequence>MRYKILAFISLCFISNLALAKCYYIPCNPQITSAENAARSKIESSFDAVDLKLEALKQSYQERLDALKEQNEILSKQIALSKESLRHIKEILFLLKGANALKSNAINQESLKE</sequence>
<feature type="chain" id="PRO_5045679174" description="Periplasmic protein" evidence="2">
    <location>
        <begin position="21"/>
        <end position="113"/>
    </location>
</feature>
<evidence type="ECO:0000313" key="4">
    <source>
        <dbReference type="Proteomes" id="UP000700059"/>
    </source>
</evidence>
<comment type="caution">
    <text evidence="3">The sequence shown here is derived from an EMBL/GenBank/DDBJ whole genome shotgun (WGS) entry which is preliminary data.</text>
</comment>
<keyword evidence="2" id="KW-0732">Signal</keyword>
<dbReference type="RefSeq" id="WP_221532544.1">
    <property type="nucleotide sequence ID" value="NZ_JAIGYP010000010.1"/>
</dbReference>
<feature type="coiled-coil region" evidence="1">
    <location>
        <begin position="50"/>
        <end position="84"/>
    </location>
</feature>
<evidence type="ECO:0000256" key="1">
    <source>
        <dbReference type="SAM" id="Coils"/>
    </source>
</evidence>
<evidence type="ECO:0008006" key="5">
    <source>
        <dbReference type="Google" id="ProtNLM"/>
    </source>
</evidence>